<evidence type="ECO:0000313" key="4">
    <source>
        <dbReference type="EMBL" id="AIU80167.1"/>
    </source>
</evidence>
<sequence length="185" mass="21118">MPEDATPQGWLDQLSQSMWSKDPLTREQDDVDDEIETEDFEHRDMVSEESMKLSSSLRRTSRETPLDISPSGRLYQSIQHSQMVISRPTSTTGLRVSTWNISQNPLIKHQEPLSLRWTRASQQLRLLPQSIDFPSRRTGGTPGQRHISMGSSQGKPHQISADSSTRRQPRLQNRPECSTSPTMYT</sequence>
<dbReference type="OrthoDB" id="19655at10239"/>
<feature type="region of interest" description="Disordered" evidence="3">
    <location>
        <begin position="1"/>
        <end position="71"/>
    </location>
</feature>
<reference evidence="4 6" key="1">
    <citation type="journal article" date="2014" name="Arch. Virol.">
        <title>The complete genome sequence of a new polerovirus in strawberry plants showing strawberry decline symptoms from eastern Canada.</title>
        <authorList>
            <person name="Xiang Y."/>
            <person name="Bernardy M."/>
            <person name="Bhagwat B."/>
            <person name="Wiersma P.A."/>
            <person name="DeYoung R.M."/>
            <person name="Bouthillier M."/>
        </authorList>
    </citation>
    <scope>NUCLEOTIDE SEQUENCE [LARGE SCALE GENOMIC DNA]</scope>
    <source>
        <strain evidence="5">AB4101</strain>
        <strain evidence="4">AB5301</strain>
    </source>
</reference>
<dbReference type="EMBL" id="KM233706">
    <property type="protein sequence ID" value="AIU80173.1"/>
    <property type="molecule type" value="Genomic_RNA"/>
</dbReference>
<evidence type="ECO:0000313" key="5">
    <source>
        <dbReference type="EMBL" id="AIU80173.1"/>
    </source>
</evidence>
<name>A0A097RN21_9VIRU</name>
<dbReference type="Pfam" id="PF01659">
    <property type="entry name" value="Luteo_Vpg"/>
    <property type="match status" value="1"/>
</dbReference>
<keyword evidence="1" id="KW-0813">Transport</keyword>
<evidence type="ECO:0000256" key="3">
    <source>
        <dbReference type="SAM" id="MobiDB-lite"/>
    </source>
</evidence>
<evidence type="ECO:0000313" key="6">
    <source>
        <dbReference type="Proteomes" id="UP000203888"/>
    </source>
</evidence>
<organism evidence="4 6">
    <name type="scientific">Strawberry polerovirus 1</name>
    <dbReference type="NCBI Taxonomy" id="1564903"/>
    <lineage>
        <taxon>Viruses</taxon>
        <taxon>Riboviria</taxon>
        <taxon>Orthornavirae</taxon>
        <taxon>Pisuviricota</taxon>
        <taxon>Pisoniviricetes</taxon>
        <taxon>Sobelivirales</taxon>
        <taxon>Solemoviridae</taxon>
        <taxon>Polerovirus</taxon>
        <taxon>Polerovirus SPV</taxon>
    </lineage>
</organism>
<dbReference type="RefSeq" id="YP_009100307.1">
    <property type="nucleotide sequence ID" value="NC_025435.1"/>
</dbReference>
<dbReference type="KEGG" id="vg:22276104"/>
<protein>
    <submittedName>
        <fullName evidence="4">p4</fullName>
    </submittedName>
</protein>
<keyword evidence="2" id="KW-0916">Viral movement protein</keyword>
<dbReference type="GO" id="GO:0046740">
    <property type="term" value="P:transport of virus in host, cell to cell"/>
    <property type="evidence" value="ECO:0007669"/>
    <property type="project" value="UniProtKB-KW"/>
</dbReference>
<evidence type="ECO:0000256" key="1">
    <source>
        <dbReference type="ARBA" id="ARBA00022448"/>
    </source>
</evidence>
<dbReference type="EMBL" id="KM233705">
    <property type="protein sequence ID" value="AIU80167.1"/>
    <property type="molecule type" value="Genomic_RNA"/>
</dbReference>
<dbReference type="PRINTS" id="PR00912">
    <property type="entry name" value="LVIRUSORF5"/>
</dbReference>
<proteinExistence type="predicted"/>
<feature type="compositionally biased region" description="Polar residues" evidence="3">
    <location>
        <begin position="175"/>
        <end position="185"/>
    </location>
</feature>
<feature type="compositionally biased region" description="Basic and acidic residues" evidence="3">
    <location>
        <begin position="40"/>
        <end position="51"/>
    </location>
</feature>
<dbReference type="InterPro" id="IPR001964">
    <property type="entry name" value="Luteo_VPG"/>
</dbReference>
<feature type="compositionally biased region" description="Acidic residues" evidence="3">
    <location>
        <begin position="29"/>
        <end position="39"/>
    </location>
</feature>
<keyword evidence="6" id="KW-1185">Reference proteome</keyword>
<dbReference type="GeneID" id="22276104"/>
<accession>A0A097RN21</accession>
<dbReference type="Proteomes" id="UP000203888">
    <property type="component" value="Segment"/>
</dbReference>
<feature type="compositionally biased region" description="Polar residues" evidence="3">
    <location>
        <begin position="149"/>
        <end position="163"/>
    </location>
</feature>
<feature type="region of interest" description="Disordered" evidence="3">
    <location>
        <begin position="132"/>
        <end position="185"/>
    </location>
</feature>
<evidence type="ECO:0000256" key="2">
    <source>
        <dbReference type="ARBA" id="ARBA00023031"/>
    </source>
</evidence>